<evidence type="ECO:0000256" key="2">
    <source>
        <dbReference type="ARBA" id="ARBA00023157"/>
    </source>
</evidence>
<evidence type="ECO:0000256" key="1">
    <source>
        <dbReference type="ARBA" id="ARBA00022737"/>
    </source>
</evidence>
<name>A0A672RJ85_SINGR</name>
<dbReference type="Pfam" id="PF00431">
    <property type="entry name" value="CUB"/>
    <property type="match status" value="1"/>
</dbReference>
<dbReference type="Gene3D" id="2.60.120.290">
    <property type="entry name" value="Spermadhesin, CUB domain"/>
    <property type="match status" value="1"/>
</dbReference>
<feature type="domain" description="CUB" evidence="4">
    <location>
        <begin position="32"/>
        <end position="133"/>
    </location>
</feature>
<dbReference type="InterPro" id="IPR035914">
    <property type="entry name" value="Sperma_CUB_dom_sf"/>
</dbReference>
<evidence type="ECO:0000259" key="4">
    <source>
        <dbReference type="PROSITE" id="PS01180"/>
    </source>
</evidence>
<comment type="caution">
    <text evidence="3">Lacks conserved residue(s) required for the propagation of feature annotation.</text>
</comment>
<protein>
    <recommendedName>
        <fullName evidence="4">CUB domain-containing protein</fullName>
    </recommendedName>
</protein>
<evidence type="ECO:0000313" key="5">
    <source>
        <dbReference type="Ensembl" id="ENSSGRP00000088712.1"/>
    </source>
</evidence>
<dbReference type="PROSITE" id="PS01180">
    <property type="entry name" value="CUB"/>
    <property type="match status" value="1"/>
</dbReference>
<evidence type="ECO:0000313" key="6">
    <source>
        <dbReference type="Proteomes" id="UP000472262"/>
    </source>
</evidence>
<reference evidence="5" key="2">
    <citation type="submission" date="2025-09" db="UniProtKB">
        <authorList>
            <consortium name="Ensembl"/>
        </authorList>
    </citation>
    <scope>IDENTIFICATION</scope>
</reference>
<dbReference type="Proteomes" id="UP000472262">
    <property type="component" value="Unassembled WGS sequence"/>
</dbReference>
<sequence length="205" mass="22984">MVDSRQITLQRRLQVREKNSDFRICFLFVCAISSPGYPNNYPSPSRCTWLLEAPVGHTIILTFTYFEMEEHSQCTWDSVTVFNGASPGSPVIGQYCGHNSPGTIQSGSNKLVVLFLDDHTVSRGGFTATWSMDSSGIKKYISLISWPLVVALQPLLLSLHPEILLRLVSSPQIHLAKGSLLQSTLVCIIRVYDWFVLYRFSSPVK</sequence>
<proteinExistence type="predicted"/>
<organism evidence="5 6">
    <name type="scientific">Sinocyclocheilus grahami</name>
    <name type="common">Dianchi golden-line fish</name>
    <name type="synonym">Barbus grahami</name>
    <dbReference type="NCBI Taxonomy" id="75366"/>
    <lineage>
        <taxon>Eukaryota</taxon>
        <taxon>Metazoa</taxon>
        <taxon>Chordata</taxon>
        <taxon>Craniata</taxon>
        <taxon>Vertebrata</taxon>
        <taxon>Euteleostomi</taxon>
        <taxon>Actinopterygii</taxon>
        <taxon>Neopterygii</taxon>
        <taxon>Teleostei</taxon>
        <taxon>Ostariophysi</taxon>
        <taxon>Cypriniformes</taxon>
        <taxon>Cyprinidae</taxon>
        <taxon>Cyprininae</taxon>
        <taxon>Sinocyclocheilus</taxon>
    </lineage>
</organism>
<dbReference type="AlphaFoldDB" id="A0A672RJ85"/>
<keyword evidence="1" id="KW-0677">Repeat</keyword>
<dbReference type="SUPFAM" id="SSF49854">
    <property type="entry name" value="Spermadhesin, CUB domain"/>
    <property type="match status" value="1"/>
</dbReference>
<evidence type="ECO:0000256" key="3">
    <source>
        <dbReference type="PROSITE-ProRule" id="PRU00059"/>
    </source>
</evidence>
<dbReference type="SMART" id="SM00042">
    <property type="entry name" value="CUB"/>
    <property type="match status" value="1"/>
</dbReference>
<reference evidence="5" key="1">
    <citation type="submission" date="2025-08" db="UniProtKB">
        <authorList>
            <consortium name="Ensembl"/>
        </authorList>
    </citation>
    <scope>IDENTIFICATION</scope>
</reference>
<dbReference type="InParanoid" id="A0A672RJ85"/>
<dbReference type="InterPro" id="IPR000859">
    <property type="entry name" value="CUB_dom"/>
</dbReference>
<dbReference type="CDD" id="cd00041">
    <property type="entry name" value="CUB"/>
    <property type="match status" value="1"/>
</dbReference>
<keyword evidence="2" id="KW-1015">Disulfide bond</keyword>
<dbReference type="PANTHER" id="PTHR24251">
    <property type="entry name" value="OVOCHYMASE-RELATED"/>
    <property type="match status" value="1"/>
</dbReference>
<dbReference type="FunFam" id="2.60.120.290:FF:000013">
    <property type="entry name" value="Membrane frizzled-related protein"/>
    <property type="match status" value="1"/>
</dbReference>
<keyword evidence="6" id="KW-1185">Reference proteome</keyword>
<dbReference type="Ensembl" id="ENSSGRT00000094441.1">
    <property type="protein sequence ID" value="ENSSGRP00000088712.1"/>
    <property type="gene ID" value="ENSSGRG00000044533.1"/>
</dbReference>
<accession>A0A672RJ85</accession>